<proteinExistence type="inferred from homology"/>
<dbReference type="PANTHER" id="PTHR10543">
    <property type="entry name" value="BETA-CAROTENE DIOXYGENASE"/>
    <property type="match status" value="1"/>
</dbReference>
<feature type="binding site" evidence="5">
    <location>
        <position position="207"/>
    </location>
    <ligand>
        <name>Fe cation</name>
        <dbReference type="ChEBI" id="CHEBI:24875"/>
        <note>catalytic</note>
    </ligand>
</feature>
<sequence length="405" mass="44525">MQTSRREMLSILAAAGGAAGLSGPAFGLLSTDPVLAAFEAAAASDPWTLGMADAPAGGRDAVAERLQGRLPSGLSGVLHRNGPARFTRNDWRYRHWFDGDGMVHAWRLTPGEPVTHHARFVETRKWLAEEDAGRFLMPTFGSVPPNSQGMRGPDDMNAANTSVMMIDGALMALWEGGSAWELDPDTLESRGAKVWGEGLSGLPFSAHPKTDPDGTIWNFGQAPMQDALVIWHIGADGQLRRADLVGDVPGGMIHDFAVTDRSLVFLVGNLMWDRARLPYLDSFVWDDSRAMRVVAIDKADWSQRRVWDLPPGFLFHIGGAWEEADGTIRVDAALSDNARFATEGARDAMRGHVRPETDSTSRMRLITLRPGGRFEQAEFADSYAEFPQIDPRYTGLERRFTWHVG</sequence>
<keyword evidence="8" id="KW-1185">Reference proteome</keyword>
<evidence type="ECO:0000256" key="6">
    <source>
        <dbReference type="RuleBase" id="RU364048"/>
    </source>
</evidence>
<evidence type="ECO:0000256" key="4">
    <source>
        <dbReference type="ARBA" id="ARBA00023004"/>
    </source>
</evidence>
<dbReference type="PANTHER" id="PTHR10543:SF89">
    <property type="entry name" value="CAROTENOID 9,10(9',10')-CLEAVAGE DIOXYGENASE 1"/>
    <property type="match status" value="1"/>
</dbReference>
<dbReference type="Pfam" id="PF03055">
    <property type="entry name" value="RPE65"/>
    <property type="match status" value="1"/>
</dbReference>
<gene>
    <name evidence="7" type="ORF">GCM10017621_22230</name>
</gene>
<dbReference type="EC" id="1.13.11.-" evidence="6"/>
<keyword evidence="2 5" id="KW-0479">Metal-binding</keyword>
<dbReference type="Proteomes" id="UP001143486">
    <property type="component" value="Unassembled WGS sequence"/>
</dbReference>
<dbReference type="InterPro" id="IPR006311">
    <property type="entry name" value="TAT_signal"/>
</dbReference>
<dbReference type="AlphaFoldDB" id="A0A9W6IP48"/>
<keyword evidence="3 6" id="KW-0560">Oxidoreductase</keyword>
<evidence type="ECO:0000313" key="8">
    <source>
        <dbReference type="Proteomes" id="UP001143486"/>
    </source>
</evidence>
<dbReference type="EMBL" id="BSFE01000006">
    <property type="protein sequence ID" value="GLK52715.1"/>
    <property type="molecule type" value="Genomic_DNA"/>
</dbReference>
<dbReference type="GO" id="GO:0010436">
    <property type="term" value="F:carotenoid dioxygenase activity"/>
    <property type="evidence" value="ECO:0007669"/>
    <property type="project" value="TreeGrafter"/>
</dbReference>
<dbReference type="GO" id="GO:0046872">
    <property type="term" value="F:metal ion binding"/>
    <property type="evidence" value="ECO:0007669"/>
    <property type="project" value="UniProtKB-KW"/>
</dbReference>
<comment type="cofactor">
    <cofactor evidence="5 6">
        <name>Fe(2+)</name>
        <dbReference type="ChEBI" id="CHEBI:29033"/>
    </cofactor>
    <text evidence="5 6">Binds 1 Fe(2+) ion per subunit.</text>
</comment>
<evidence type="ECO:0000256" key="5">
    <source>
        <dbReference type="PIRSR" id="PIRSR604294-1"/>
    </source>
</evidence>
<dbReference type="PROSITE" id="PS51318">
    <property type="entry name" value="TAT"/>
    <property type="match status" value="1"/>
</dbReference>
<protein>
    <recommendedName>
        <fullName evidence="6">Dioxygenase</fullName>
        <ecNumber evidence="6">1.13.11.-</ecNumber>
    </recommendedName>
</protein>
<evidence type="ECO:0000256" key="2">
    <source>
        <dbReference type="ARBA" id="ARBA00022723"/>
    </source>
</evidence>
<reference evidence="7" key="1">
    <citation type="journal article" date="2014" name="Int. J. Syst. Evol. Microbiol.">
        <title>Complete genome sequence of Corynebacterium casei LMG S-19264T (=DSM 44701T), isolated from a smear-ripened cheese.</title>
        <authorList>
            <consortium name="US DOE Joint Genome Institute (JGI-PGF)"/>
            <person name="Walter F."/>
            <person name="Albersmeier A."/>
            <person name="Kalinowski J."/>
            <person name="Ruckert C."/>
        </authorList>
    </citation>
    <scope>NUCLEOTIDE SEQUENCE</scope>
    <source>
        <strain evidence="7">VKM B-1513</strain>
    </source>
</reference>
<evidence type="ECO:0000256" key="1">
    <source>
        <dbReference type="ARBA" id="ARBA00006787"/>
    </source>
</evidence>
<name>A0A9W6IP48_9PROT</name>
<evidence type="ECO:0000313" key="7">
    <source>
        <dbReference type="EMBL" id="GLK52715.1"/>
    </source>
</evidence>
<organism evidence="7 8">
    <name type="scientific">Maricaulis virginensis</name>
    <dbReference type="NCBI Taxonomy" id="144022"/>
    <lineage>
        <taxon>Bacteria</taxon>
        <taxon>Pseudomonadati</taxon>
        <taxon>Pseudomonadota</taxon>
        <taxon>Alphaproteobacteria</taxon>
        <taxon>Maricaulales</taxon>
        <taxon>Maricaulaceae</taxon>
        <taxon>Maricaulis</taxon>
    </lineage>
</organism>
<dbReference type="GO" id="GO:0016121">
    <property type="term" value="P:carotene catabolic process"/>
    <property type="evidence" value="ECO:0007669"/>
    <property type="project" value="TreeGrafter"/>
</dbReference>
<dbReference type="InterPro" id="IPR004294">
    <property type="entry name" value="Carotenoid_Oase"/>
</dbReference>
<keyword evidence="6" id="KW-0223">Dioxygenase</keyword>
<evidence type="ECO:0000256" key="3">
    <source>
        <dbReference type="ARBA" id="ARBA00023002"/>
    </source>
</evidence>
<accession>A0A9W6IP48</accession>
<feature type="binding site" evidence="5">
    <location>
        <position position="254"/>
    </location>
    <ligand>
        <name>Fe cation</name>
        <dbReference type="ChEBI" id="CHEBI:24875"/>
        <note>catalytic</note>
    </ligand>
</feature>
<reference evidence="7" key="2">
    <citation type="submission" date="2023-01" db="EMBL/GenBank/DDBJ databases">
        <authorList>
            <person name="Sun Q."/>
            <person name="Evtushenko L."/>
        </authorList>
    </citation>
    <scope>NUCLEOTIDE SEQUENCE</scope>
    <source>
        <strain evidence="7">VKM B-1513</strain>
    </source>
</reference>
<comment type="similarity">
    <text evidence="1 6">Belongs to the carotenoid oxygenase family.</text>
</comment>
<keyword evidence="4 5" id="KW-0408">Iron</keyword>
<comment type="caution">
    <text evidence="7">The sequence shown here is derived from an EMBL/GenBank/DDBJ whole genome shotgun (WGS) entry which is preliminary data.</text>
</comment>
<feature type="binding site" evidence="5">
    <location>
        <position position="316"/>
    </location>
    <ligand>
        <name>Fe cation</name>
        <dbReference type="ChEBI" id="CHEBI:24875"/>
        <note>catalytic</note>
    </ligand>
</feature>